<evidence type="ECO:0000313" key="3">
    <source>
        <dbReference type="EMBL" id="ROZ88437.1"/>
    </source>
</evidence>
<proteinExistence type="inferred from homology"/>
<evidence type="ECO:0000313" key="4">
    <source>
        <dbReference type="Proteomes" id="UP000275199"/>
    </source>
</evidence>
<keyword evidence="3" id="KW-0808">Transferase</keyword>
<dbReference type="EMBL" id="RKKU01000001">
    <property type="protein sequence ID" value="ROZ88437.1"/>
    <property type="molecule type" value="Genomic_DNA"/>
</dbReference>
<keyword evidence="3" id="KW-0489">Methyltransferase</keyword>
<dbReference type="GO" id="GO:0008168">
    <property type="term" value="F:methyltransferase activity"/>
    <property type="evidence" value="ECO:0007669"/>
    <property type="project" value="UniProtKB-KW"/>
</dbReference>
<accession>A0ABX9XS95</accession>
<comment type="caution">
    <text evidence="3">The sequence shown here is derived from an EMBL/GenBank/DDBJ whole genome shotgun (WGS) entry which is preliminary data.</text>
</comment>
<dbReference type="SUPFAM" id="SSF53335">
    <property type="entry name" value="S-adenosyl-L-methionine-dependent methyltransferases"/>
    <property type="match status" value="1"/>
</dbReference>
<dbReference type="Pfam" id="PF02384">
    <property type="entry name" value="N6_Mtase"/>
    <property type="match status" value="1"/>
</dbReference>
<dbReference type="InterPro" id="IPR029063">
    <property type="entry name" value="SAM-dependent_MTases_sf"/>
</dbReference>
<organism evidence="3 4">
    <name type="scientific">Pseudomonas neustonica</name>
    <dbReference type="NCBI Taxonomy" id="2487346"/>
    <lineage>
        <taxon>Bacteria</taxon>
        <taxon>Pseudomonadati</taxon>
        <taxon>Pseudomonadota</taxon>
        <taxon>Gammaproteobacteria</taxon>
        <taxon>Pseudomonadales</taxon>
        <taxon>Pseudomonadaceae</taxon>
        <taxon>Pseudomonas</taxon>
    </lineage>
</organism>
<evidence type="ECO:0000259" key="2">
    <source>
        <dbReference type="Pfam" id="PF02384"/>
    </source>
</evidence>
<gene>
    <name evidence="3" type="ORF">EF096_01735</name>
</gene>
<dbReference type="Gene3D" id="3.40.50.150">
    <property type="entry name" value="Vaccinia Virus protein VP39"/>
    <property type="match status" value="1"/>
</dbReference>
<protein>
    <submittedName>
        <fullName evidence="3">SAM-dependent DNA methyltransferase</fullName>
    </submittedName>
</protein>
<dbReference type="RefSeq" id="WP_123887875.1">
    <property type="nucleotide sequence ID" value="NZ_RKKU01000001.1"/>
</dbReference>
<reference evidence="3 4" key="1">
    <citation type="submission" date="2018-11" db="EMBL/GenBank/DDBJ databases">
        <authorList>
            <person name="Jang G.I."/>
            <person name="Hwang C.Y."/>
        </authorList>
    </citation>
    <scope>NUCLEOTIDE SEQUENCE [LARGE SCALE GENOMIC DNA]</scope>
    <source>
        <strain evidence="3 4">SSM26</strain>
    </source>
</reference>
<name>A0ABX9XS95_9PSED</name>
<evidence type="ECO:0000256" key="1">
    <source>
        <dbReference type="ARBA" id="ARBA00006594"/>
    </source>
</evidence>
<sequence>MNARLKPPAVTTAESHRKALIKLLNQASHRHHLWEVFGDFIEMSAIALANSTDLTQHERREKRYMQLIGRYEPAEQKLFPKMFGELTLAMEFGPDDVLGKVFGELELGNSARGQFFTPYHLCALIAQVNVGDGEHCRELIRQRGFIRVSEPAAGAGAMVIAMAEVMTKAGINYQQHMHVVAQDVDSRAVHMAFLQLSLLHIPAIVVLGNTLTLEVREQWFTPAHIMGLWGVKLERGYALGSEVDATPSPEPLGSTPPPTAPPLQTIREEQLVLF</sequence>
<dbReference type="GO" id="GO:0032259">
    <property type="term" value="P:methylation"/>
    <property type="evidence" value="ECO:0007669"/>
    <property type="project" value="UniProtKB-KW"/>
</dbReference>
<dbReference type="Proteomes" id="UP000275199">
    <property type="component" value="Unassembled WGS sequence"/>
</dbReference>
<feature type="domain" description="DNA methylase adenine-specific" evidence="2">
    <location>
        <begin position="110"/>
        <end position="212"/>
    </location>
</feature>
<comment type="similarity">
    <text evidence="1">Belongs to the N(4)/N(6)-methyltransferase family.</text>
</comment>
<dbReference type="InterPro" id="IPR003356">
    <property type="entry name" value="DNA_methylase_A-5"/>
</dbReference>
<keyword evidence="4" id="KW-1185">Reference proteome</keyword>